<evidence type="ECO:0000313" key="2">
    <source>
        <dbReference type="Proteomes" id="UP000435036"/>
    </source>
</evidence>
<keyword evidence="2" id="KW-1185">Reference proteome</keyword>
<proteinExistence type="predicted"/>
<dbReference type="EMBL" id="WSQA01000003">
    <property type="protein sequence ID" value="MVZ61404.1"/>
    <property type="molecule type" value="Genomic_DNA"/>
</dbReference>
<evidence type="ECO:0008006" key="3">
    <source>
        <dbReference type="Google" id="ProtNLM"/>
    </source>
</evidence>
<dbReference type="Proteomes" id="UP000435036">
    <property type="component" value="Unassembled WGS sequence"/>
</dbReference>
<protein>
    <recommendedName>
        <fullName evidence="3">Type II toxin-antitoxin system ParD family antitoxin</fullName>
    </recommendedName>
</protein>
<sequence>MSQQNRIVLEAEWQAFIQEQVKAGNFVDAAAVLKAALKLLKSTQDHKKEMKQAFKPEEEDRWNTDFSRESFVAGMRQKSKNTD</sequence>
<dbReference type="InterPro" id="IPR022789">
    <property type="entry name" value="ParD"/>
</dbReference>
<dbReference type="InterPro" id="IPR038296">
    <property type="entry name" value="ParD_sf"/>
</dbReference>
<accession>A0A6N8KX57</accession>
<gene>
    <name evidence="1" type="ORF">GQF63_05160</name>
</gene>
<reference evidence="1 2" key="1">
    <citation type="submission" date="2019-12" db="EMBL/GenBank/DDBJ databases">
        <authorList>
            <person name="Dong K."/>
        </authorList>
    </citation>
    <scope>NUCLEOTIDE SEQUENCE [LARGE SCALE GENOMIC DNA]</scope>
    <source>
        <strain evidence="1 2">JCM 31225</strain>
    </source>
</reference>
<organism evidence="1 2">
    <name type="scientific">Sphingobacterium humi</name>
    <dbReference type="NCBI Taxonomy" id="1796905"/>
    <lineage>
        <taxon>Bacteria</taxon>
        <taxon>Pseudomonadati</taxon>
        <taxon>Bacteroidota</taxon>
        <taxon>Sphingobacteriia</taxon>
        <taxon>Sphingobacteriales</taxon>
        <taxon>Sphingobacteriaceae</taxon>
        <taxon>Sphingobacterium</taxon>
    </lineage>
</organism>
<dbReference type="RefSeq" id="WP_160368046.1">
    <property type="nucleotide sequence ID" value="NZ_WSQA01000003.1"/>
</dbReference>
<dbReference type="AlphaFoldDB" id="A0A6N8KX57"/>
<name>A0A6N8KX57_9SPHI</name>
<comment type="caution">
    <text evidence="1">The sequence shown here is derived from an EMBL/GenBank/DDBJ whole genome shotgun (WGS) entry which is preliminary data.</text>
</comment>
<evidence type="ECO:0000313" key="1">
    <source>
        <dbReference type="EMBL" id="MVZ61404.1"/>
    </source>
</evidence>
<dbReference type="Gene3D" id="6.10.10.120">
    <property type="entry name" value="Antitoxin ParD1-like"/>
    <property type="match status" value="1"/>
</dbReference>
<dbReference type="Pfam" id="PF03693">
    <property type="entry name" value="ParD_antitoxin"/>
    <property type="match status" value="1"/>
</dbReference>